<dbReference type="InterPro" id="IPR001482">
    <property type="entry name" value="T2SS/T4SS_dom"/>
</dbReference>
<dbReference type="Gene3D" id="3.30.450.370">
    <property type="match status" value="1"/>
</dbReference>
<dbReference type="EMBL" id="VTOY01000017">
    <property type="protein sequence ID" value="TYZ20070.1"/>
    <property type="molecule type" value="Genomic_DNA"/>
</dbReference>
<dbReference type="InterPro" id="IPR014149">
    <property type="entry name" value="Conjug-transfer_TrbB"/>
</dbReference>
<dbReference type="SUPFAM" id="SSF52540">
    <property type="entry name" value="P-loop containing nucleoside triphosphate hydrolases"/>
    <property type="match status" value="1"/>
</dbReference>
<dbReference type="CDD" id="cd01130">
    <property type="entry name" value="VirB11-like_ATPase"/>
    <property type="match status" value="1"/>
</dbReference>
<dbReference type="Gene3D" id="3.40.50.300">
    <property type="entry name" value="P-loop containing nucleotide triphosphate hydrolases"/>
    <property type="match status" value="1"/>
</dbReference>
<dbReference type="NCBIfam" id="TIGR02782">
    <property type="entry name" value="TrbB_P"/>
    <property type="match status" value="1"/>
</dbReference>
<protein>
    <submittedName>
        <fullName evidence="3">P-type conjugative transfer ATPase TrbB</fullName>
    </submittedName>
</protein>
<evidence type="ECO:0000313" key="3">
    <source>
        <dbReference type="EMBL" id="TYZ20070.1"/>
    </source>
</evidence>
<dbReference type="SMART" id="SM00382">
    <property type="entry name" value="AAA"/>
    <property type="match status" value="1"/>
</dbReference>
<keyword evidence="4" id="KW-1185">Reference proteome</keyword>
<accession>A0A5D6VX76</accession>
<evidence type="ECO:0000256" key="1">
    <source>
        <dbReference type="ARBA" id="ARBA00006611"/>
    </source>
</evidence>
<dbReference type="PANTHER" id="PTHR30486">
    <property type="entry name" value="TWITCHING MOTILITY PROTEIN PILT"/>
    <property type="match status" value="1"/>
</dbReference>
<organism evidence="3 4">
    <name type="scientific">Selenomonas ruminis</name>
    <dbReference type="NCBI Taxonomy" id="2593411"/>
    <lineage>
        <taxon>Bacteria</taxon>
        <taxon>Bacillati</taxon>
        <taxon>Bacillota</taxon>
        <taxon>Negativicutes</taxon>
        <taxon>Selenomonadales</taxon>
        <taxon>Selenomonadaceae</taxon>
        <taxon>Selenomonas</taxon>
    </lineage>
</organism>
<feature type="domain" description="AAA+ ATPase" evidence="2">
    <location>
        <begin position="154"/>
        <end position="298"/>
    </location>
</feature>
<comment type="caution">
    <text evidence="3">The sequence shown here is derived from an EMBL/GenBank/DDBJ whole genome shotgun (WGS) entry which is preliminary data.</text>
</comment>
<reference evidence="3 4" key="1">
    <citation type="submission" date="2019-08" db="EMBL/GenBank/DDBJ databases">
        <title>Selenomonas sp. mPRGC5 and Selenomonas sp. mPRGC8 isolated from ruminal fluid of dairy goat (Capra hircus).</title>
        <authorList>
            <person name="Poothong S."/>
            <person name="Nuengjamnong C."/>
            <person name="Tanasupawat S."/>
        </authorList>
    </citation>
    <scope>NUCLEOTIDE SEQUENCE [LARGE SCALE GENOMIC DNA]</scope>
    <source>
        <strain evidence="4">mPRGC5</strain>
    </source>
</reference>
<sequence length="323" mass="36163">MEAQEQNLLEIRQQQAQRDKTLKMLRTAMRGFIDYFDDPRVVEIMLNGDKSLWIERVGEGMIDTGRRIEPVDAERFISIVSTVTQDKINKQKPYLSGELPIWGSRIQAVIPPGSVNPVFSIRQKAKVIFPLSDYVAKGIMTEKQHNVILDTVWQRKNILVVGGTGTGKTTLTNAILQEIAKTKSRLLILEDTAELQCDYSNTIFLRQREGFSMRQMVRSCMRLRPDRIIVGEVTDGAALDLLKAWNTGHPGGISTIHADSAGAGLIRLEQLIQEVLPNPPRALIGEAVDVIVYIERTAKSRVIRDVLAVDGCRGGEYVTRKLA</sequence>
<proteinExistence type="inferred from homology"/>
<dbReference type="PANTHER" id="PTHR30486:SF6">
    <property type="entry name" value="TYPE IV PILUS RETRACTATION ATPASE PILT"/>
    <property type="match status" value="1"/>
</dbReference>
<dbReference type="Pfam" id="PF00437">
    <property type="entry name" value="T2SSE"/>
    <property type="match status" value="1"/>
</dbReference>
<dbReference type="OrthoDB" id="9810761at2"/>
<gene>
    <name evidence="3" type="primary">trbB</name>
    <name evidence="3" type="ORF">FZ040_12440</name>
</gene>
<dbReference type="GO" id="GO:0005737">
    <property type="term" value="C:cytoplasm"/>
    <property type="evidence" value="ECO:0007669"/>
    <property type="project" value="InterPro"/>
</dbReference>
<dbReference type="GO" id="GO:0005524">
    <property type="term" value="F:ATP binding"/>
    <property type="evidence" value="ECO:0007669"/>
    <property type="project" value="InterPro"/>
</dbReference>
<evidence type="ECO:0000313" key="4">
    <source>
        <dbReference type="Proteomes" id="UP000323646"/>
    </source>
</evidence>
<dbReference type="InterPro" id="IPR050921">
    <property type="entry name" value="T4SS_GSP_E_ATPase"/>
</dbReference>
<dbReference type="InterPro" id="IPR003593">
    <property type="entry name" value="AAA+_ATPase"/>
</dbReference>
<dbReference type="AlphaFoldDB" id="A0A5D6VX76"/>
<dbReference type="GO" id="GO:0016887">
    <property type="term" value="F:ATP hydrolysis activity"/>
    <property type="evidence" value="ECO:0007669"/>
    <property type="project" value="InterPro"/>
</dbReference>
<dbReference type="RefSeq" id="WP_149172291.1">
    <property type="nucleotide sequence ID" value="NZ_VTOY01000017.1"/>
</dbReference>
<evidence type="ECO:0000259" key="2">
    <source>
        <dbReference type="SMART" id="SM00382"/>
    </source>
</evidence>
<dbReference type="Proteomes" id="UP000323646">
    <property type="component" value="Unassembled WGS sequence"/>
</dbReference>
<dbReference type="InterPro" id="IPR027417">
    <property type="entry name" value="P-loop_NTPase"/>
</dbReference>
<name>A0A5D6VX76_9FIRM</name>
<comment type="similarity">
    <text evidence="1">Belongs to the GSP E family.</text>
</comment>